<evidence type="ECO:0000256" key="1">
    <source>
        <dbReference type="ARBA" id="ARBA00010518"/>
    </source>
</evidence>
<dbReference type="PIRSF" id="PIRSF001220">
    <property type="entry name" value="L-ASNase_gatD"/>
    <property type="match status" value="1"/>
</dbReference>
<dbReference type="InterPro" id="IPR027473">
    <property type="entry name" value="L-asparaginase_C"/>
</dbReference>
<dbReference type="PROSITE" id="PS00144">
    <property type="entry name" value="ASN_GLN_ASE_1"/>
    <property type="match status" value="1"/>
</dbReference>
<dbReference type="PANTHER" id="PTHR11707">
    <property type="entry name" value="L-ASPARAGINASE"/>
    <property type="match status" value="1"/>
</dbReference>
<evidence type="ECO:0000313" key="6">
    <source>
        <dbReference type="Proteomes" id="UP001596233"/>
    </source>
</evidence>
<dbReference type="PANTHER" id="PTHR11707:SF28">
    <property type="entry name" value="60 KDA LYSOPHOSPHOLIPASE"/>
    <property type="match status" value="1"/>
</dbReference>
<dbReference type="InterPro" id="IPR006034">
    <property type="entry name" value="Asparaginase/glutaminase-like"/>
</dbReference>
<evidence type="ECO:0000256" key="3">
    <source>
        <dbReference type="PROSITE-ProRule" id="PRU10099"/>
    </source>
</evidence>
<name>A0ABW1V992_9BACL</name>
<keyword evidence="6" id="KW-1185">Reference proteome</keyword>
<dbReference type="Proteomes" id="UP001596233">
    <property type="component" value="Unassembled WGS sequence"/>
</dbReference>
<dbReference type="Pfam" id="PF00710">
    <property type="entry name" value="Asparaginase"/>
    <property type="match status" value="1"/>
</dbReference>
<protein>
    <recommendedName>
        <fullName evidence="2">asparaginase</fullName>
        <ecNumber evidence="2">3.5.1.1</ecNumber>
    </recommendedName>
</protein>
<comment type="caution">
    <text evidence="5">The sequence shown here is derived from an EMBL/GenBank/DDBJ whole genome shotgun (WGS) entry which is preliminary data.</text>
</comment>
<sequence length="355" mass="39794">MKDIMVVFTGGTIGSTSQGSAIDVEASGSYMIIDQFKEQYDLEATFDTIQPMNILSENLTAQQWLVLAEQIRAIPQEKYAGIIVTHGSDTLAYSAAMMGYLLADTTIPIVLIASNYPLADERANGLRNFSEAVQWITLEAPPGVFATYENDRGECQLYLATRLMQCEPFTDQFRSPYELTLGTLKQGSLNWTEDERNPALHQLGPANSVWTERLKQVRELADSIVYIKPFPGLNYDLYQWNTSKPKAIVHDLYHSGTACSLEEGPYSLPAFIRRCRAEGIDVYLTPAKRSEDMQYATTTKLFEAGAVLLGGMAPEAAMTKLMLAYALLDSHDYEQIITFMTQEELYYELHLPSRP</sequence>
<comment type="similarity">
    <text evidence="1">Belongs to the asparaginase 1 family.</text>
</comment>
<evidence type="ECO:0000313" key="5">
    <source>
        <dbReference type="EMBL" id="MFC6333971.1"/>
    </source>
</evidence>
<dbReference type="PIRSF" id="PIRSF500176">
    <property type="entry name" value="L_ASNase"/>
    <property type="match status" value="1"/>
</dbReference>
<dbReference type="InterPro" id="IPR037152">
    <property type="entry name" value="L-asparaginase_N_sf"/>
</dbReference>
<proteinExistence type="inferred from homology"/>
<reference evidence="6" key="1">
    <citation type="journal article" date="2019" name="Int. J. Syst. Evol. Microbiol.">
        <title>The Global Catalogue of Microorganisms (GCM) 10K type strain sequencing project: providing services to taxonomists for standard genome sequencing and annotation.</title>
        <authorList>
            <consortium name="The Broad Institute Genomics Platform"/>
            <consortium name="The Broad Institute Genome Sequencing Center for Infectious Disease"/>
            <person name="Wu L."/>
            <person name="Ma J."/>
        </authorList>
    </citation>
    <scope>NUCLEOTIDE SEQUENCE [LARGE SCALE GENOMIC DNA]</scope>
    <source>
        <strain evidence="6">PCU 280</strain>
    </source>
</reference>
<dbReference type="EC" id="3.5.1.1" evidence="2"/>
<dbReference type="SMART" id="SM00870">
    <property type="entry name" value="Asparaginase"/>
    <property type="match status" value="1"/>
</dbReference>
<evidence type="ECO:0000259" key="4">
    <source>
        <dbReference type="Pfam" id="PF00710"/>
    </source>
</evidence>
<dbReference type="PROSITE" id="PS51732">
    <property type="entry name" value="ASN_GLN_ASE_3"/>
    <property type="match status" value="1"/>
</dbReference>
<dbReference type="Gene3D" id="3.40.50.1170">
    <property type="entry name" value="L-asparaginase, N-terminal domain"/>
    <property type="match status" value="1"/>
</dbReference>
<evidence type="ECO:0000256" key="2">
    <source>
        <dbReference type="ARBA" id="ARBA00012920"/>
    </source>
</evidence>
<feature type="active site" evidence="3">
    <location>
        <position position="12"/>
    </location>
</feature>
<dbReference type="InterPro" id="IPR036152">
    <property type="entry name" value="Asp/glu_Ase-like_sf"/>
</dbReference>
<dbReference type="InterPro" id="IPR027474">
    <property type="entry name" value="L-asparaginase_N"/>
</dbReference>
<dbReference type="RefSeq" id="WP_379236031.1">
    <property type="nucleotide sequence ID" value="NZ_JBHSTE010000005.1"/>
</dbReference>
<dbReference type="EMBL" id="JBHSTE010000005">
    <property type="protein sequence ID" value="MFC6333971.1"/>
    <property type="molecule type" value="Genomic_DNA"/>
</dbReference>
<dbReference type="InterPro" id="IPR020827">
    <property type="entry name" value="Asparaginase/glutaminase_AS1"/>
</dbReference>
<dbReference type="SUPFAM" id="SSF53774">
    <property type="entry name" value="Glutaminase/Asparaginase"/>
    <property type="match status" value="1"/>
</dbReference>
<feature type="domain" description="L-asparaginase N-terminal" evidence="4">
    <location>
        <begin position="4"/>
        <end position="194"/>
    </location>
</feature>
<gene>
    <name evidence="5" type="ORF">ACFP56_15190</name>
</gene>
<accession>A0ABW1V992</accession>
<dbReference type="Gene3D" id="3.40.50.40">
    <property type="match status" value="1"/>
</dbReference>
<organism evidence="5 6">
    <name type="scientific">Paenibacillus septentrionalis</name>
    <dbReference type="NCBI Taxonomy" id="429342"/>
    <lineage>
        <taxon>Bacteria</taxon>
        <taxon>Bacillati</taxon>
        <taxon>Bacillota</taxon>
        <taxon>Bacilli</taxon>
        <taxon>Bacillales</taxon>
        <taxon>Paenibacillaceae</taxon>
        <taxon>Paenibacillus</taxon>
    </lineage>
</organism>
<dbReference type="PRINTS" id="PR00139">
    <property type="entry name" value="ASNGLNASE"/>
</dbReference>